<dbReference type="PANTHER" id="PTHR43591:SF57">
    <property type="entry name" value="METHYLTRANSFERASE DOMAIN-CONTAINING PROTEIN-RELATED"/>
    <property type="match status" value="1"/>
</dbReference>
<proteinExistence type="predicted"/>
<protein>
    <submittedName>
        <fullName evidence="2">Demethylmenaquinone methyltransferase</fullName>
        <ecNumber evidence="2">2.1.1.163</ecNumber>
    </submittedName>
</protein>
<dbReference type="GO" id="GO:0032259">
    <property type="term" value="P:methylation"/>
    <property type="evidence" value="ECO:0007669"/>
    <property type="project" value="UniProtKB-KW"/>
</dbReference>
<feature type="domain" description="Methyltransferase" evidence="1">
    <location>
        <begin position="45"/>
        <end position="138"/>
    </location>
</feature>
<organism evidence="2 3">
    <name type="scientific">Nocardia otitidiscaviarum</name>
    <dbReference type="NCBI Taxonomy" id="1823"/>
    <lineage>
        <taxon>Bacteria</taxon>
        <taxon>Bacillati</taxon>
        <taxon>Actinomycetota</taxon>
        <taxon>Actinomycetes</taxon>
        <taxon>Mycobacteriales</taxon>
        <taxon>Nocardiaceae</taxon>
        <taxon>Nocardia</taxon>
    </lineage>
</organism>
<dbReference type="GO" id="GO:0043770">
    <property type="term" value="F:demethylmenaquinone methyltransferase activity"/>
    <property type="evidence" value="ECO:0007669"/>
    <property type="project" value="UniProtKB-EC"/>
</dbReference>
<dbReference type="OrthoDB" id="3763870at2"/>
<dbReference type="AlphaFoldDB" id="A0A379JJJ3"/>
<keyword evidence="3" id="KW-1185">Reference proteome</keyword>
<gene>
    <name evidence="2" type="primary">ubiE_4</name>
    <name evidence="2" type="ORF">NCTC1934_05946</name>
</gene>
<dbReference type="STRING" id="1406858.GCA_000710895_04611"/>
<dbReference type="SUPFAM" id="SSF53335">
    <property type="entry name" value="S-adenosyl-L-methionine-dependent methyltransferases"/>
    <property type="match status" value="1"/>
</dbReference>
<dbReference type="RefSeq" id="WP_039814304.1">
    <property type="nucleotide sequence ID" value="NZ_UGRY01000005.1"/>
</dbReference>
<reference evidence="2 3" key="1">
    <citation type="submission" date="2018-06" db="EMBL/GenBank/DDBJ databases">
        <authorList>
            <consortium name="Pathogen Informatics"/>
            <person name="Doyle S."/>
        </authorList>
    </citation>
    <scope>NUCLEOTIDE SEQUENCE [LARGE SCALE GENOMIC DNA]</scope>
    <source>
        <strain evidence="2 3">NCTC1934</strain>
    </source>
</reference>
<dbReference type="EC" id="2.1.1.163" evidence="2"/>
<sequence length="268" mass="28858">MSNPLAAPDPWDVVADGYDEVTPDMMLPFAVLALAQADPAADARVLDVAAGPGTLTLPAAALVDRVDAIDFSPAMVDRLRAHTAAAGFDNVAAQVGDGQRLPFADNEFDAAFSMFGLMFFPDRPAGFAELHRVLMPGGTAVVSSWAPASESSLMTLMFDVLRAGNPDMPRPQPNPDSLENPEVFDAELRAAGFTDVTVQAHTISLSYESAAVMWDKFSRGSAPLQIMRQRVDADEWARRDRLMLDHLAANYTPHQALTTTAWLGSGRK</sequence>
<accession>A0A379JJJ3</accession>
<dbReference type="Proteomes" id="UP000255467">
    <property type="component" value="Unassembled WGS sequence"/>
</dbReference>
<dbReference type="InterPro" id="IPR029063">
    <property type="entry name" value="SAM-dependent_MTases_sf"/>
</dbReference>
<dbReference type="PANTHER" id="PTHR43591">
    <property type="entry name" value="METHYLTRANSFERASE"/>
    <property type="match status" value="1"/>
</dbReference>
<evidence type="ECO:0000313" key="2">
    <source>
        <dbReference type="EMBL" id="SUD48610.1"/>
    </source>
</evidence>
<name>A0A379JJJ3_9NOCA</name>
<evidence type="ECO:0000313" key="3">
    <source>
        <dbReference type="Proteomes" id="UP000255467"/>
    </source>
</evidence>
<dbReference type="InterPro" id="IPR041698">
    <property type="entry name" value="Methyltransf_25"/>
</dbReference>
<keyword evidence="2" id="KW-0489">Methyltransferase</keyword>
<dbReference type="Gene3D" id="3.40.50.150">
    <property type="entry name" value="Vaccinia Virus protein VP39"/>
    <property type="match status" value="1"/>
</dbReference>
<dbReference type="EMBL" id="UGRY01000005">
    <property type="protein sequence ID" value="SUD48610.1"/>
    <property type="molecule type" value="Genomic_DNA"/>
</dbReference>
<dbReference type="CDD" id="cd02440">
    <property type="entry name" value="AdoMet_MTases"/>
    <property type="match status" value="1"/>
</dbReference>
<dbReference type="Pfam" id="PF13649">
    <property type="entry name" value="Methyltransf_25"/>
    <property type="match status" value="1"/>
</dbReference>
<keyword evidence="2" id="KW-0808">Transferase</keyword>
<evidence type="ECO:0000259" key="1">
    <source>
        <dbReference type="Pfam" id="PF13649"/>
    </source>
</evidence>